<dbReference type="Gene3D" id="1.10.1060.10">
    <property type="entry name" value="Alpha-helical ferredoxin"/>
    <property type="match status" value="1"/>
</dbReference>
<evidence type="ECO:0000256" key="10">
    <source>
        <dbReference type="ARBA" id="ARBA00038897"/>
    </source>
</evidence>
<dbReference type="Gene3D" id="3.30.43.10">
    <property type="entry name" value="Uridine Diphospho-n-acetylenolpyruvylglucosamine Reductase, domain 2"/>
    <property type="match status" value="1"/>
</dbReference>
<keyword evidence="6" id="KW-0809">Transit peptide</keyword>
<evidence type="ECO:0000259" key="11">
    <source>
        <dbReference type="PROSITE" id="PS51379"/>
    </source>
</evidence>
<dbReference type="eggNOG" id="COG0479">
    <property type="taxonomic scope" value="Bacteria"/>
</dbReference>
<dbReference type="Pfam" id="PF02754">
    <property type="entry name" value="CCG"/>
    <property type="match status" value="1"/>
</dbReference>
<keyword evidence="9" id="KW-0411">Iron-sulfur</keyword>
<evidence type="ECO:0000256" key="9">
    <source>
        <dbReference type="ARBA" id="ARBA00023014"/>
    </source>
</evidence>
<dbReference type="GO" id="GO:0008720">
    <property type="term" value="F:D-lactate dehydrogenase (NAD+) activity"/>
    <property type="evidence" value="ECO:0007669"/>
    <property type="project" value="TreeGrafter"/>
</dbReference>
<keyword evidence="7" id="KW-0560">Oxidoreductase</keyword>
<dbReference type="Gene3D" id="3.30.70.2190">
    <property type="match status" value="1"/>
</dbReference>
<dbReference type="FunFam" id="1.10.45.10:FF:000001">
    <property type="entry name" value="D-lactate dehydrogenase mitochondrial"/>
    <property type="match status" value="1"/>
</dbReference>
<comment type="similarity">
    <text evidence="2">Belongs to the FAD-binding oxidoreductase/transferase type 4 family.</text>
</comment>
<dbReference type="Gene3D" id="1.10.45.10">
    <property type="entry name" value="Vanillyl-alcohol Oxidase, Chain A, domain 4"/>
    <property type="match status" value="1"/>
</dbReference>
<organism evidence="13 14">
    <name type="scientific">Pseudoalteromonas ruthenica</name>
    <dbReference type="NCBI Taxonomy" id="151081"/>
    <lineage>
        <taxon>Bacteria</taxon>
        <taxon>Pseudomonadati</taxon>
        <taxon>Pseudomonadota</taxon>
        <taxon>Gammaproteobacteria</taxon>
        <taxon>Alteromonadales</taxon>
        <taxon>Pseudoalteromonadaceae</taxon>
        <taxon>Pseudoalteromonas</taxon>
    </lineage>
</organism>
<dbReference type="SUPFAM" id="SSF56176">
    <property type="entry name" value="FAD-binding/transporter-associated domain-like"/>
    <property type="match status" value="1"/>
</dbReference>
<dbReference type="SUPFAM" id="SSF55103">
    <property type="entry name" value="FAD-linked oxidases, C-terminal domain"/>
    <property type="match status" value="1"/>
</dbReference>
<dbReference type="InterPro" id="IPR036318">
    <property type="entry name" value="FAD-bd_PCMH-like_sf"/>
</dbReference>
<dbReference type="InterPro" id="IPR006094">
    <property type="entry name" value="Oxid_FAD_bind_N"/>
</dbReference>
<dbReference type="PROSITE" id="PS51379">
    <property type="entry name" value="4FE4S_FER_2"/>
    <property type="match status" value="1"/>
</dbReference>
<dbReference type="PANTHER" id="PTHR11748:SF111">
    <property type="entry name" value="D-LACTATE DEHYDROGENASE, MITOCHONDRIAL-RELATED"/>
    <property type="match status" value="1"/>
</dbReference>
<dbReference type="Gene3D" id="3.30.465.10">
    <property type="match status" value="1"/>
</dbReference>
<dbReference type="GO" id="GO:0051536">
    <property type="term" value="F:iron-sulfur cluster binding"/>
    <property type="evidence" value="ECO:0007669"/>
    <property type="project" value="UniProtKB-KW"/>
</dbReference>
<evidence type="ECO:0000259" key="12">
    <source>
        <dbReference type="PROSITE" id="PS51387"/>
    </source>
</evidence>
<dbReference type="Pfam" id="PF02913">
    <property type="entry name" value="FAD-oxidase_C"/>
    <property type="match status" value="1"/>
</dbReference>
<dbReference type="Pfam" id="PF12838">
    <property type="entry name" value="Fer4_7"/>
    <property type="match status" value="1"/>
</dbReference>
<dbReference type="GO" id="GO:0071949">
    <property type="term" value="F:FAD binding"/>
    <property type="evidence" value="ECO:0007669"/>
    <property type="project" value="InterPro"/>
</dbReference>
<dbReference type="InterPro" id="IPR004017">
    <property type="entry name" value="Cys_rich_dom"/>
</dbReference>
<dbReference type="GO" id="GO:0004458">
    <property type="term" value="F:D-lactate dehydrogenase (cytochrome) activity"/>
    <property type="evidence" value="ECO:0007669"/>
    <property type="project" value="UniProtKB-EC"/>
</dbReference>
<dbReference type="AlphaFoldDB" id="A0A0F4PKT4"/>
<dbReference type="InterPro" id="IPR004113">
    <property type="entry name" value="FAD-bd_oxidored_4_C"/>
</dbReference>
<evidence type="ECO:0000313" key="14">
    <source>
        <dbReference type="Proteomes" id="UP000033664"/>
    </source>
</evidence>
<accession>A0A0F4PKT4</accession>
<reference evidence="13 14" key="1">
    <citation type="journal article" date="2015" name="BMC Genomics">
        <title>Genome mining reveals unlocked bioactive potential of marine Gram-negative bacteria.</title>
        <authorList>
            <person name="Machado H."/>
            <person name="Sonnenschein E.C."/>
            <person name="Melchiorsen J."/>
            <person name="Gram L."/>
        </authorList>
    </citation>
    <scope>NUCLEOTIDE SEQUENCE [LARGE SCALE GENOMIC DNA]</scope>
    <source>
        <strain evidence="13 14">S3137</strain>
    </source>
</reference>
<dbReference type="Pfam" id="PF01565">
    <property type="entry name" value="FAD_binding_4"/>
    <property type="match status" value="1"/>
</dbReference>
<keyword evidence="5" id="KW-0274">FAD</keyword>
<name>A0A0F4PKT4_9GAMM</name>
<evidence type="ECO:0000256" key="4">
    <source>
        <dbReference type="ARBA" id="ARBA00022723"/>
    </source>
</evidence>
<evidence type="ECO:0000256" key="3">
    <source>
        <dbReference type="ARBA" id="ARBA00022630"/>
    </source>
</evidence>
<dbReference type="InterPro" id="IPR016171">
    <property type="entry name" value="Vanillyl_alc_oxidase_C-sub2"/>
</dbReference>
<dbReference type="eggNOG" id="COG0247">
    <property type="taxonomic scope" value="Bacteria"/>
</dbReference>
<dbReference type="GO" id="GO:1903457">
    <property type="term" value="P:lactate catabolic process"/>
    <property type="evidence" value="ECO:0007669"/>
    <property type="project" value="TreeGrafter"/>
</dbReference>
<dbReference type="InterPro" id="IPR016169">
    <property type="entry name" value="FAD-bd_PCMH_sub2"/>
</dbReference>
<dbReference type="SUPFAM" id="SSF46548">
    <property type="entry name" value="alpha-helical ferredoxin"/>
    <property type="match status" value="1"/>
</dbReference>
<proteinExistence type="inferred from homology"/>
<sequence length="948" mass="103594">MSEYCAAMEAFIEAARETLSCEQVITDYALRYALGTDASFYRLTPECVVRVHHRAQVQQLITLAQRFGVALTFRAAGTSLSGQAISDSVLVVLSEQWQDYEIGSNGDWITLSPALIGAKVNQLLAPFGRKIGPDPASINSCKVGGIAANNASGMCCGVKHNSYHTLKDMHIILADGTELNTADAHSCEQFRRSHGEFVQALEHLGEQVRANQALRTRIEHKYRLKNTTGYGLNALVDYQDGIDIIKHLLIGSEGTLGFIANITYHTVPHSAYKHTGLFTFATIDSACDFIEQLSRYPVEAVEMLDKRALMSVREQAIMPNEVVDFPAQATALLIEIAGADESELQTTSAAVSALLERYQSDIIHQYALSSDSERAQALWNVRKGTFPAVGAVREIGTTVIIEDVAFALSDLARGIKALHALFAKHDYQEAIIFGHALAGNLHFVFTQRFDNDEQVARYEQFMAEVAQLVAVELNGSLKAEHGTGRNMAPFVALEWGDDGYGVMKQIKQLFDPKGIFNPGVIINSDPRAHLQHVKALPATDDTIDSCIECGFCEPVCPSQGYTLTPRQRISLSRHQQELQAQLASSTSPNPRLRQRLGAVQSRFQHLVDSSCAATGLCATRCPVGIDTGAYVKSLRQQGFAQSRLANRIAQYSAQHFQGSTQLARFGLSSMKKLAHVVGETQLHNSTQWLHQRFGTPLYFSAWPQGQGQPTPTSSQNKSGERKVVYIPSCANRVFANDGEHSVQHALQQLCAKAGFTVIVPKQLGQLCCGMAFHSRGAQHQAQYKQQQLQQAMAELSDNGRWPVVMDASPCALHSASDGDIAPLDSITFAQQYLLPHLHITPSAEPIWLHITCSSQHLDGGKAMLALANALSEKVSTTDISCCGFAGDKGFTHPELNSHALRHLTDSQPPGCKSGYSNSRTCEIGLKAHSGVVFTSLLLRLNEQAQARS</sequence>
<protein>
    <recommendedName>
        <fullName evidence="10">D-lactate dehydrogenase (cytochrome)</fullName>
        <ecNumber evidence="10">1.1.2.4</ecNumber>
    </recommendedName>
</protein>
<evidence type="ECO:0000256" key="8">
    <source>
        <dbReference type="ARBA" id="ARBA00023004"/>
    </source>
</evidence>
<evidence type="ECO:0000256" key="5">
    <source>
        <dbReference type="ARBA" id="ARBA00022827"/>
    </source>
</evidence>
<gene>
    <name evidence="13" type="ORF">TW72_06335</name>
</gene>
<dbReference type="EMBL" id="JXXZ01000006">
    <property type="protein sequence ID" value="KJZ00319.1"/>
    <property type="molecule type" value="Genomic_DNA"/>
</dbReference>
<dbReference type="RefSeq" id="WP_071209388.1">
    <property type="nucleotide sequence ID" value="NZ_JXXY01000015.1"/>
</dbReference>
<dbReference type="InterPro" id="IPR017900">
    <property type="entry name" value="4Fe4S_Fe_S_CS"/>
</dbReference>
<keyword evidence="3" id="KW-0285">Flavoprotein</keyword>
<dbReference type="OrthoDB" id="9811557at2"/>
<keyword evidence="4" id="KW-0479">Metal-binding</keyword>
<dbReference type="GO" id="GO:0046872">
    <property type="term" value="F:metal ion binding"/>
    <property type="evidence" value="ECO:0007669"/>
    <property type="project" value="UniProtKB-KW"/>
</dbReference>
<dbReference type="Proteomes" id="UP000033664">
    <property type="component" value="Unassembled WGS sequence"/>
</dbReference>
<evidence type="ECO:0000256" key="1">
    <source>
        <dbReference type="ARBA" id="ARBA00001974"/>
    </source>
</evidence>
<dbReference type="Gene3D" id="3.30.70.2740">
    <property type="match status" value="1"/>
</dbReference>
<evidence type="ECO:0000256" key="7">
    <source>
        <dbReference type="ARBA" id="ARBA00023002"/>
    </source>
</evidence>
<dbReference type="EC" id="1.1.2.4" evidence="10"/>
<dbReference type="InterPro" id="IPR017896">
    <property type="entry name" value="4Fe4S_Fe-S-bd"/>
</dbReference>
<comment type="cofactor">
    <cofactor evidence="1">
        <name>FAD</name>
        <dbReference type="ChEBI" id="CHEBI:57692"/>
    </cofactor>
</comment>
<feature type="domain" description="FAD-binding PCMH-type" evidence="12">
    <location>
        <begin position="41"/>
        <end position="269"/>
    </location>
</feature>
<dbReference type="PROSITE" id="PS51387">
    <property type="entry name" value="FAD_PCMH"/>
    <property type="match status" value="1"/>
</dbReference>
<feature type="domain" description="4Fe-4S ferredoxin-type" evidence="11">
    <location>
        <begin position="536"/>
        <end position="566"/>
    </location>
</feature>
<comment type="caution">
    <text evidence="13">The sequence shown here is derived from an EMBL/GenBank/DDBJ whole genome shotgun (WGS) entry which is preliminary data.</text>
</comment>
<evidence type="ECO:0000313" key="13">
    <source>
        <dbReference type="EMBL" id="KJZ00319.1"/>
    </source>
</evidence>
<keyword evidence="8" id="KW-0408">Iron</keyword>
<evidence type="ECO:0000256" key="2">
    <source>
        <dbReference type="ARBA" id="ARBA00008000"/>
    </source>
</evidence>
<dbReference type="PROSITE" id="PS00198">
    <property type="entry name" value="4FE4S_FER_1"/>
    <property type="match status" value="1"/>
</dbReference>
<dbReference type="PANTHER" id="PTHR11748">
    <property type="entry name" value="D-LACTATE DEHYDROGENASE"/>
    <property type="match status" value="1"/>
</dbReference>
<keyword evidence="14" id="KW-1185">Reference proteome</keyword>
<evidence type="ECO:0000256" key="6">
    <source>
        <dbReference type="ARBA" id="ARBA00022946"/>
    </source>
</evidence>
<dbReference type="GeneID" id="58228102"/>
<dbReference type="InterPro" id="IPR016166">
    <property type="entry name" value="FAD-bd_PCMH"/>
</dbReference>
<dbReference type="InterPro" id="IPR009051">
    <property type="entry name" value="Helical_ferredxn"/>
</dbReference>
<dbReference type="PATRIC" id="fig|151081.8.peg.2982"/>
<dbReference type="InterPro" id="IPR016164">
    <property type="entry name" value="FAD-linked_Oxase-like_C"/>
</dbReference>
<dbReference type="eggNOG" id="COG0277">
    <property type="taxonomic scope" value="Bacteria"/>
</dbReference>
<dbReference type="InterPro" id="IPR016167">
    <property type="entry name" value="FAD-bd_PCMH_sub1"/>
</dbReference>